<dbReference type="InterPro" id="IPR050777">
    <property type="entry name" value="SET2_Histone-Lys_MeTrsfase"/>
</dbReference>
<evidence type="ECO:0000259" key="8">
    <source>
        <dbReference type="PROSITE" id="PS50280"/>
    </source>
</evidence>
<evidence type="ECO:0000256" key="1">
    <source>
        <dbReference type="ARBA" id="ARBA00004123"/>
    </source>
</evidence>
<evidence type="ECO:0000256" key="3">
    <source>
        <dbReference type="ARBA" id="ARBA00022454"/>
    </source>
</evidence>
<name>A0AAE0K7R8_9PEZI</name>
<dbReference type="GO" id="GO:0005694">
    <property type="term" value="C:chromosome"/>
    <property type="evidence" value="ECO:0007669"/>
    <property type="project" value="UniProtKB-SubCell"/>
</dbReference>
<dbReference type="GO" id="GO:0008168">
    <property type="term" value="F:methyltransferase activity"/>
    <property type="evidence" value="ECO:0007669"/>
    <property type="project" value="UniProtKB-KW"/>
</dbReference>
<evidence type="ECO:0000256" key="6">
    <source>
        <dbReference type="ARBA" id="ARBA00022691"/>
    </source>
</evidence>
<proteinExistence type="predicted"/>
<feature type="domain" description="SET" evidence="8">
    <location>
        <begin position="1"/>
        <end position="59"/>
    </location>
</feature>
<protein>
    <recommendedName>
        <fullName evidence="12">Post-SET domain-containing protein</fullName>
    </recommendedName>
</protein>
<evidence type="ECO:0000256" key="5">
    <source>
        <dbReference type="ARBA" id="ARBA00022679"/>
    </source>
</evidence>
<evidence type="ECO:0000256" key="7">
    <source>
        <dbReference type="ARBA" id="ARBA00023242"/>
    </source>
</evidence>
<dbReference type="InterPro" id="IPR003616">
    <property type="entry name" value="Post-SET_dom"/>
</dbReference>
<dbReference type="GO" id="GO:0032259">
    <property type="term" value="P:methylation"/>
    <property type="evidence" value="ECO:0007669"/>
    <property type="project" value="UniProtKB-KW"/>
</dbReference>
<feature type="domain" description="Post-SET" evidence="9">
    <location>
        <begin position="63"/>
        <end position="79"/>
    </location>
</feature>
<reference evidence="10" key="2">
    <citation type="submission" date="2023-06" db="EMBL/GenBank/DDBJ databases">
        <authorList>
            <consortium name="Lawrence Berkeley National Laboratory"/>
            <person name="Haridas S."/>
            <person name="Hensen N."/>
            <person name="Bonometti L."/>
            <person name="Westerberg I."/>
            <person name="Brannstrom I.O."/>
            <person name="Guillou S."/>
            <person name="Cros-Aarteil S."/>
            <person name="Calhoun S."/>
            <person name="Kuo A."/>
            <person name="Mondo S."/>
            <person name="Pangilinan J."/>
            <person name="Riley R."/>
            <person name="Labutti K."/>
            <person name="Andreopoulos B."/>
            <person name="Lipzen A."/>
            <person name="Chen C."/>
            <person name="Yanf M."/>
            <person name="Daum C."/>
            <person name="Ng V."/>
            <person name="Clum A."/>
            <person name="Steindorff A."/>
            <person name="Ohm R."/>
            <person name="Martin F."/>
            <person name="Silar P."/>
            <person name="Natvig D."/>
            <person name="Lalanne C."/>
            <person name="Gautier V."/>
            <person name="Ament-Velasquez S.L."/>
            <person name="Kruys A."/>
            <person name="Hutchinson M.I."/>
            <person name="Powell A.J."/>
            <person name="Barry K."/>
            <person name="Miller A.N."/>
            <person name="Grigoriev I.V."/>
            <person name="Debuchy R."/>
            <person name="Gladieux P."/>
            <person name="Thoren M.H."/>
            <person name="Johannesson H."/>
        </authorList>
    </citation>
    <scope>NUCLEOTIDE SEQUENCE</scope>
    <source>
        <strain evidence="10">CBS 958.72</strain>
    </source>
</reference>
<comment type="caution">
    <text evidence="10">The sequence shown here is derived from an EMBL/GenBank/DDBJ whole genome shotgun (WGS) entry which is preliminary data.</text>
</comment>
<reference evidence="10" key="1">
    <citation type="journal article" date="2023" name="Mol. Phylogenet. Evol.">
        <title>Genome-scale phylogeny and comparative genomics of the fungal order Sordariales.</title>
        <authorList>
            <person name="Hensen N."/>
            <person name="Bonometti L."/>
            <person name="Westerberg I."/>
            <person name="Brannstrom I.O."/>
            <person name="Guillou S."/>
            <person name="Cros-Aarteil S."/>
            <person name="Calhoun S."/>
            <person name="Haridas S."/>
            <person name="Kuo A."/>
            <person name="Mondo S."/>
            <person name="Pangilinan J."/>
            <person name="Riley R."/>
            <person name="LaButti K."/>
            <person name="Andreopoulos B."/>
            <person name="Lipzen A."/>
            <person name="Chen C."/>
            <person name="Yan M."/>
            <person name="Daum C."/>
            <person name="Ng V."/>
            <person name="Clum A."/>
            <person name="Steindorff A."/>
            <person name="Ohm R.A."/>
            <person name="Martin F."/>
            <person name="Silar P."/>
            <person name="Natvig D.O."/>
            <person name="Lalanne C."/>
            <person name="Gautier V."/>
            <person name="Ament-Velasquez S.L."/>
            <person name="Kruys A."/>
            <person name="Hutchinson M.I."/>
            <person name="Powell A.J."/>
            <person name="Barry K."/>
            <person name="Miller A.N."/>
            <person name="Grigoriev I.V."/>
            <person name="Debuchy R."/>
            <person name="Gladieux P."/>
            <person name="Hiltunen Thoren M."/>
            <person name="Johannesson H."/>
        </authorList>
    </citation>
    <scope>NUCLEOTIDE SEQUENCE</scope>
    <source>
        <strain evidence="10">CBS 958.72</strain>
    </source>
</reference>
<dbReference type="Pfam" id="PF00856">
    <property type="entry name" value="SET"/>
    <property type="match status" value="1"/>
</dbReference>
<evidence type="ECO:0000313" key="10">
    <source>
        <dbReference type="EMBL" id="KAK3371631.1"/>
    </source>
</evidence>
<organism evidence="10 11">
    <name type="scientific">Lasiosphaeria ovina</name>
    <dbReference type="NCBI Taxonomy" id="92902"/>
    <lineage>
        <taxon>Eukaryota</taxon>
        <taxon>Fungi</taxon>
        <taxon>Dikarya</taxon>
        <taxon>Ascomycota</taxon>
        <taxon>Pezizomycotina</taxon>
        <taxon>Sordariomycetes</taxon>
        <taxon>Sordariomycetidae</taxon>
        <taxon>Sordariales</taxon>
        <taxon>Lasiosphaeriaceae</taxon>
        <taxon>Lasiosphaeria</taxon>
    </lineage>
</organism>
<comment type="subcellular location">
    <subcellularLocation>
        <location evidence="2">Chromosome</location>
    </subcellularLocation>
    <subcellularLocation>
        <location evidence="1">Nucleus</location>
    </subcellularLocation>
</comment>
<dbReference type="InterPro" id="IPR046341">
    <property type="entry name" value="SET_dom_sf"/>
</dbReference>
<dbReference type="EMBL" id="JAULSN010000005">
    <property type="protein sequence ID" value="KAK3371631.1"/>
    <property type="molecule type" value="Genomic_DNA"/>
</dbReference>
<evidence type="ECO:0000259" key="9">
    <source>
        <dbReference type="PROSITE" id="PS50868"/>
    </source>
</evidence>
<dbReference type="PROSITE" id="PS50868">
    <property type="entry name" value="POST_SET"/>
    <property type="match status" value="1"/>
</dbReference>
<keyword evidence="6" id="KW-0949">S-adenosyl-L-methionine</keyword>
<dbReference type="AlphaFoldDB" id="A0AAE0K7R8"/>
<keyword evidence="5" id="KW-0808">Transferase</keyword>
<keyword evidence="3" id="KW-0158">Chromosome</keyword>
<dbReference type="InterPro" id="IPR001214">
    <property type="entry name" value="SET_dom"/>
</dbReference>
<dbReference type="Gene3D" id="2.170.270.10">
    <property type="entry name" value="SET domain"/>
    <property type="match status" value="1"/>
</dbReference>
<evidence type="ECO:0000313" key="11">
    <source>
        <dbReference type="Proteomes" id="UP001287356"/>
    </source>
</evidence>
<evidence type="ECO:0000256" key="2">
    <source>
        <dbReference type="ARBA" id="ARBA00004286"/>
    </source>
</evidence>
<keyword evidence="4" id="KW-0489">Methyltransferase</keyword>
<keyword evidence="7" id="KW-0539">Nucleus</keyword>
<accession>A0AAE0K7R8</accession>
<dbReference type="PROSITE" id="PS50280">
    <property type="entry name" value="SET"/>
    <property type="match status" value="1"/>
</dbReference>
<dbReference type="GO" id="GO:0005634">
    <property type="term" value="C:nucleus"/>
    <property type="evidence" value="ECO:0007669"/>
    <property type="project" value="UniProtKB-SubCell"/>
</dbReference>
<dbReference type="Proteomes" id="UP001287356">
    <property type="component" value="Unassembled WGS sequence"/>
</dbReference>
<dbReference type="SUPFAM" id="SSF82199">
    <property type="entry name" value="SET domain"/>
    <property type="match status" value="1"/>
</dbReference>
<keyword evidence="11" id="KW-1185">Reference proteome</keyword>
<dbReference type="PANTHER" id="PTHR22884">
    <property type="entry name" value="SET DOMAIN PROTEINS"/>
    <property type="match status" value="1"/>
</dbReference>
<evidence type="ECO:0000256" key="4">
    <source>
        <dbReference type="ARBA" id="ARBA00022603"/>
    </source>
</evidence>
<gene>
    <name evidence="10" type="ORF">B0T24DRAFT_629851</name>
</gene>
<evidence type="ECO:0008006" key="12">
    <source>
        <dbReference type="Google" id="ProtNLM"/>
    </source>
</evidence>
<sequence>MESDGIRIDGTNGSNAKFANHSCDPNSTIEKWKISGSTRFFLTSKTTILESQEVTFSYGDAFPLTKCLCGASKCLGWFGKGARKLGTDRTTQKVSQEHHWETFDDFVEKDHWGMWNGLPFFSPYFT</sequence>